<comment type="caution">
    <text evidence="1">The sequence shown here is derived from an EMBL/GenBank/DDBJ whole genome shotgun (WGS) entry which is preliminary data.</text>
</comment>
<dbReference type="Proteomes" id="UP001183390">
    <property type="component" value="Unassembled WGS sequence"/>
</dbReference>
<organism evidence="1 2">
    <name type="scientific">Nocardiopsis lambiniae</name>
    <dbReference type="NCBI Taxonomy" id="3075539"/>
    <lineage>
        <taxon>Bacteria</taxon>
        <taxon>Bacillati</taxon>
        <taxon>Actinomycetota</taxon>
        <taxon>Actinomycetes</taxon>
        <taxon>Streptosporangiales</taxon>
        <taxon>Nocardiopsidaceae</taxon>
        <taxon>Nocardiopsis</taxon>
    </lineage>
</organism>
<name>A0ABU2MB81_9ACTN</name>
<proteinExistence type="predicted"/>
<evidence type="ECO:0000313" key="2">
    <source>
        <dbReference type="Proteomes" id="UP001183390"/>
    </source>
</evidence>
<dbReference type="RefSeq" id="WP_311512543.1">
    <property type="nucleotide sequence ID" value="NZ_JAVREP010000010.1"/>
</dbReference>
<accession>A0ABU2MB81</accession>
<evidence type="ECO:0000313" key="1">
    <source>
        <dbReference type="EMBL" id="MDT0329939.1"/>
    </source>
</evidence>
<protein>
    <submittedName>
        <fullName evidence="1">Uncharacterized protein</fullName>
    </submittedName>
</protein>
<dbReference type="EMBL" id="JAVREP010000010">
    <property type="protein sequence ID" value="MDT0329939.1"/>
    <property type="molecule type" value="Genomic_DNA"/>
</dbReference>
<gene>
    <name evidence="1" type="ORF">RM479_16125</name>
</gene>
<keyword evidence="2" id="KW-1185">Reference proteome</keyword>
<reference evidence="2" key="1">
    <citation type="submission" date="2023-07" db="EMBL/GenBank/DDBJ databases">
        <title>30 novel species of actinomycetes from the DSMZ collection.</title>
        <authorList>
            <person name="Nouioui I."/>
        </authorList>
    </citation>
    <scope>NUCLEOTIDE SEQUENCE [LARGE SCALE GENOMIC DNA]</scope>
    <source>
        <strain evidence="2">DSM 44743</strain>
    </source>
</reference>
<sequence length="155" mass="16577">MSVVPARYARSAHGYFQEARMSWDVVLVPLPEDIASVSDLPRDHEPPPIGPVAEVLDRIRGGFPDADLSDPAWGFLSDAEGAWSMELNIGAKDPVETVMLHIRGGGDAVPTALLLAELLGCRAVDCSDGGFLTLDGGSRDAFQAYRDRVIGRSGD</sequence>